<protein>
    <recommendedName>
        <fullName evidence="5">TonB-dependent receptor</fullName>
    </recommendedName>
</protein>
<gene>
    <name evidence="4" type="ORF">VZ068_21610</name>
</gene>
<reference evidence="4" key="1">
    <citation type="submission" date="2024-02" db="EMBL/GenBank/DDBJ databases">
        <title>Complete genome sequence of Xanthomonas sp. 10-10.</title>
        <authorList>
            <person name="Biessy A."/>
            <person name="Ciotola M."/>
            <person name="Cadieux M."/>
            <person name="Soufiane B."/>
            <person name="Laforest M."/>
            <person name="Filion M."/>
        </authorList>
    </citation>
    <scope>NUCLEOTIDE SEQUENCE</scope>
    <source>
        <strain evidence="4">10-10</strain>
    </source>
</reference>
<dbReference type="AlphaFoldDB" id="A0AAU7P8A2"/>
<evidence type="ECO:0000256" key="3">
    <source>
        <dbReference type="ARBA" id="ARBA00023237"/>
    </source>
</evidence>
<evidence type="ECO:0000256" key="1">
    <source>
        <dbReference type="ARBA" id="ARBA00004442"/>
    </source>
</evidence>
<dbReference type="InterPro" id="IPR036942">
    <property type="entry name" value="Beta-barrel_TonB_sf"/>
</dbReference>
<keyword evidence="2" id="KW-0472">Membrane</keyword>
<accession>A0AAU7P8A2</accession>
<dbReference type="SUPFAM" id="SSF56935">
    <property type="entry name" value="Porins"/>
    <property type="match status" value="1"/>
</dbReference>
<evidence type="ECO:0000256" key="2">
    <source>
        <dbReference type="ARBA" id="ARBA00023136"/>
    </source>
</evidence>
<dbReference type="GO" id="GO:0009279">
    <property type="term" value="C:cell outer membrane"/>
    <property type="evidence" value="ECO:0007669"/>
    <property type="project" value="UniProtKB-SubCell"/>
</dbReference>
<organism evidence="4">
    <name type="scientific">Xanthomonas sp. 10-10</name>
    <dbReference type="NCBI Taxonomy" id="3115848"/>
    <lineage>
        <taxon>Bacteria</taxon>
        <taxon>Pseudomonadati</taxon>
        <taxon>Pseudomonadota</taxon>
        <taxon>Gammaproteobacteria</taxon>
        <taxon>Lysobacterales</taxon>
        <taxon>Lysobacteraceae</taxon>
        <taxon>Xanthomonas</taxon>
    </lineage>
</organism>
<proteinExistence type="predicted"/>
<evidence type="ECO:0008006" key="5">
    <source>
        <dbReference type="Google" id="ProtNLM"/>
    </source>
</evidence>
<dbReference type="PANTHER" id="PTHR47234:SF1">
    <property type="entry name" value="TONB-DEPENDENT RECEPTOR"/>
    <property type="match status" value="1"/>
</dbReference>
<dbReference type="EMBL" id="CP144460">
    <property type="protein sequence ID" value="XBS37941.1"/>
    <property type="molecule type" value="Genomic_DNA"/>
</dbReference>
<dbReference type="Gene3D" id="2.40.170.20">
    <property type="entry name" value="TonB-dependent receptor, beta-barrel domain"/>
    <property type="match status" value="1"/>
</dbReference>
<dbReference type="RefSeq" id="WP_349656462.1">
    <property type="nucleotide sequence ID" value="NZ_CP144460.1"/>
</dbReference>
<comment type="subcellular location">
    <subcellularLocation>
        <location evidence="1">Cell outer membrane</location>
    </subcellularLocation>
</comment>
<evidence type="ECO:0000313" key="4">
    <source>
        <dbReference type="EMBL" id="XBS37941.1"/>
    </source>
</evidence>
<name>A0AAU7P8A2_9XANT</name>
<keyword evidence="3" id="KW-0998">Cell outer membrane</keyword>
<dbReference type="PANTHER" id="PTHR47234">
    <property type="match status" value="1"/>
</dbReference>
<sequence length="111" mass="12817">MIQLNFNPKSLLEAASLAVTRRGAWDAECLLFAICQSTRKYYGRAGPAITWNVNPGYRITPAMKLNLYVNNLFNSTGYNHKDPYKLDHEFYNSRLFRPVGREIAAEYVFDF</sequence>